<name>A0A6J5L657_9CAUD</name>
<gene>
    <name evidence="1" type="ORF">UFOVP112_62</name>
</gene>
<accession>A0A6J5L657</accession>
<organism evidence="1">
    <name type="scientific">uncultured Caudovirales phage</name>
    <dbReference type="NCBI Taxonomy" id="2100421"/>
    <lineage>
        <taxon>Viruses</taxon>
        <taxon>Duplodnaviria</taxon>
        <taxon>Heunggongvirae</taxon>
        <taxon>Uroviricota</taxon>
        <taxon>Caudoviricetes</taxon>
        <taxon>Peduoviridae</taxon>
        <taxon>Maltschvirus</taxon>
        <taxon>Maltschvirus maltsch</taxon>
    </lineage>
</organism>
<dbReference type="EMBL" id="LR796233">
    <property type="protein sequence ID" value="CAB4128716.1"/>
    <property type="molecule type" value="Genomic_DNA"/>
</dbReference>
<reference evidence="1" key="1">
    <citation type="submission" date="2020-04" db="EMBL/GenBank/DDBJ databases">
        <authorList>
            <person name="Chiriac C."/>
            <person name="Salcher M."/>
            <person name="Ghai R."/>
            <person name="Kavagutti S V."/>
        </authorList>
    </citation>
    <scope>NUCLEOTIDE SEQUENCE</scope>
</reference>
<sequence length="136" mass="16001">MFYLNHWLIGLTVSSPKRYTQRQLTKIFIEQADLPIGVTTDMQRRWWKNPTDPDSLRLSLAGLQFVKSNLKLQSYDFALPAELTNQNLLQLERQFKGMYYLLKREKLIVFEEEEAMMLTLHGNDLVSYLDNIESQG</sequence>
<proteinExistence type="predicted"/>
<evidence type="ECO:0000313" key="1">
    <source>
        <dbReference type="EMBL" id="CAB4128716.1"/>
    </source>
</evidence>
<protein>
    <submittedName>
        <fullName evidence="1">Uncharacterized protein</fullName>
    </submittedName>
</protein>